<keyword evidence="2" id="KW-0479">Metal-binding</keyword>
<name>A0A8B6CVH6_MYTGA</name>
<comment type="cofactor">
    <cofactor evidence="1">
        <name>a divalent metal cation</name>
        <dbReference type="ChEBI" id="CHEBI:60240"/>
    </cofactor>
</comment>
<dbReference type="Pfam" id="PF13359">
    <property type="entry name" value="DDE_Tnp_4"/>
    <property type="match status" value="1"/>
</dbReference>
<dbReference type="GO" id="GO:0046872">
    <property type="term" value="F:metal ion binding"/>
    <property type="evidence" value="ECO:0007669"/>
    <property type="project" value="UniProtKB-KW"/>
</dbReference>
<evidence type="ECO:0000256" key="1">
    <source>
        <dbReference type="ARBA" id="ARBA00001968"/>
    </source>
</evidence>
<dbReference type="InterPro" id="IPR027806">
    <property type="entry name" value="HARBI1_dom"/>
</dbReference>
<evidence type="ECO:0000256" key="2">
    <source>
        <dbReference type="ARBA" id="ARBA00022723"/>
    </source>
</evidence>
<dbReference type="AlphaFoldDB" id="A0A8B6CVH6"/>
<gene>
    <name evidence="4" type="ORF">MGAL_10B085155</name>
</gene>
<dbReference type="Proteomes" id="UP000596742">
    <property type="component" value="Unassembled WGS sequence"/>
</dbReference>
<feature type="domain" description="DDE Tnp4" evidence="3">
    <location>
        <begin position="92"/>
        <end position="250"/>
    </location>
</feature>
<evidence type="ECO:0000259" key="3">
    <source>
        <dbReference type="Pfam" id="PF13359"/>
    </source>
</evidence>
<dbReference type="OrthoDB" id="5978526at2759"/>
<sequence length="250" mass="28687">MAENLKVLAALEDSDELLLLSLCKEEKGNFPGIEVEKLTNEQCRSFFRFDKDDIKILCRALRIPEKVTSTREFRTFCSFDRDGPLDSCWGFIDGTVRPICRPQENQRLVFNGHKRSHALKFQSIVTPNGIISNLFGPLEGRRHDAGMLRESDILTQMRVHMTTPEGRIFCIYGDPAYPMTDGYIIAPFRGGVISRNQMIFNKRMSAVRICVEWAFGKVLSLFAFLDYKKNLKLYLQPVGKYYKVAVLLTN</sequence>
<evidence type="ECO:0000313" key="5">
    <source>
        <dbReference type="Proteomes" id="UP000596742"/>
    </source>
</evidence>
<accession>A0A8B6CVH6</accession>
<comment type="caution">
    <text evidence="4">The sequence shown here is derived from an EMBL/GenBank/DDBJ whole genome shotgun (WGS) entry which is preliminary data.</text>
</comment>
<reference evidence="4" key="1">
    <citation type="submission" date="2018-11" db="EMBL/GenBank/DDBJ databases">
        <authorList>
            <person name="Alioto T."/>
            <person name="Alioto T."/>
        </authorList>
    </citation>
    <scope>NUCLEOTIDE SEQUENCE</scope>
</reference>
<protein>
    <recommendedName>
        <fullName evidence="3">DDE Tnp4 domain-containing protein</fullName>
    </recommendedName>
</protein>
<organism evidence="4 5">
    <name type="scientific">Mytilus galloprovincialis</name>
    <name type="common">Mediterranean mussel</name>
    <dbReference type="NCBI Taxonomy" id="29158"/>
    <lineage>
        <taxon>Eukaryota</taxon>
        <taxon>Metazoa</taxon>
        <taxon>Spiralia</taxon>
        <taxon>Lophotrochozoa</taxon>
        <taxon>Mollusca</taxon>
        <taxon>Bivalvia</taxon>
        <taxon>Autobranchia</taxon>
        <taxon>Pteriomorphia</taxon>
        <taxon>Mytilida</taxon>
        <taxon>Mytiloidea</taxon>
        <taxon>Mytilidae</taxon>
        <taxon>Mytilinae</taxon>
        <taxon>Mytilus</taxon>
    </lineage>
</organism>
<keyword evidence="5" id="KW-1185">Reference proteome</keyword>
<proteinExistence type="predicted"/>
<evidence type="ECO:0000313" key="4">
    <source>
        <dbReference type="EMBL" id="VDI10901.1"/>
    </source>
</evidence>
<dbReference type="EMBL" id="UYJE01002454">
    <property type="protein sequence ID" value="VDI10901.1"/>
    <property type="molecule type" value="Genomic_DNA"/>
</dbReference>